<organism evidence="2">
    <name type="scientific">bioreactor metagenome</name>
    <dbReference type="NCBI Taxonomy" id="1076179"/>
    <lineage>
        <taxon>unclassified sequences</taxon>
        <taxon>metagenomes</taxon>
        <taxon>ecological metagenomes</taxon>
    </lineage>
</organism>
<evidence type="ECO:0000256" key="1">
    <source>
        <dbReference type="SAM" id="Phobius"/>
    </source>
</evidence>
<feature type="transmembrane region" description="Helical" evidence="1">
    <location>
        <begin position="50"/>
        <end position="71"/>
    </location>
</feature>
<reference evidence="2" key="1">
    <citation type="submission" date="2019-08" db="EMBL/GenBank/DDBJ databases">
        <authorList>
            <person name="Kucharzyk K."/>
            <person name="Murdoch R.W."/>
            <person name="Higgins S."/>
            <person name="Loffler F."/>
        </authorList>
    </citation>
    <scope>NUCLEOTIDE SEQUENCE</scope>
</reference>
<comment type="caution">
    <text evidence="2">The sequence shown here is derived from an EMBL/GenBank/DDBJ whole genome shotgun (WGS) entry which is preliminary data.</text>
</comment>
<accession>A0A645BKF7</accession>
<evidence type="ECO:0000313" key="2">
    <source>
        <dbReference type="EMBL" id="MPM65979.1"/>
    </source>
</evidence>
<sequence length="502" mass="55876">MIFPIGILFASSAVQPSVTNLLIVAAVMIALFVIYQIVSLRNTQKAIRSLPWAMVPAAVALIFYLVSPVTLNMMKYDIPTASQVAYIQFPGSNRVNGEVPYDEYRVSQVRFSDQELTKFILSTLQENINTSDNYGNMGYTNGPYVTYEPVTIVLNNGRKISREMCFGNSNTLNSLREQTPAYAEAIRSLPPLDSICYRQGLDAYDAKYVQSESIQEAYYEDVKTTGVIPTWTYNQRSDNEYNNIGENQSFGSLSLAGYVGSQRYNNYYDIRLKTPKAAAAWMQFQNSQSTDEYFDILKQFSKQADATFNSTTDYLNCTFALYNIPMSDGTKQFNTFYYTRSATDETVLNSSYSPLAKELIDIVSRSEPTADPNRLSVFLSWSGRAVDQNGEFIGADVIARQFASSGGGFASGGRPFGSAGNVVYYTSSGYPVYYNMDGTIASYNPSYRSFSPADETRVIEILKEWSDLQKQLQLNYNDVNSGEITIGTDAPLPAGITPTPIP</sequence>
<gene>
    <name evidence="2" type="ORF">SDC9_112883</name>
</gene>
<keyword evidence="1" id="KW-1133">Transmembrane helix</keyword>
<dbReference type="EMBL" id="VSSQ01020819">
    <property type="protein sequence ID" value="MPM65979.1"/>
    <property type="molecule type" value="Genomic_DNA"/>
</dbReference>
<protein>
    <submittedName>
        <fullName evidence="2">Uncharacterized protein</fullName>
    </submittedName>
</protein>
<keyword evidence="1" id="KW-0472">Membrane</keyword>
<name>A0A645BKF7_9ZZZZ</name>
<keyword evidence="1" id="KW-0812">Transmembrane</keyword>
<dbReference type="AlphaFoldDB" id="A0A645BKF7"/>
<feature type="transmembrane region" description="Helical" evidence="1">
    <location>
        <begin position="20"/>
        <end position="38"/>
    </location>
</feature>
<proteinExistence type="predicted"/>